<dbReference type="PANTHER" id="PTHR12277">
    <property type="entry name" value="ALPHA/BETA HYDROLASE DOMAIN-CONTAINING PROTEIN"/>
    <property type="match status" value="1"/>
</dbReference>
<evidence type="ECO:0000313" key="3">
    <source>
        <dbReference type="EMBL" id="HDX32911.1"/>
    </source>
</evidence>
<feature type="domain" description="AB hydrolase-1" evidence="2">
    <location>
        <begin position="73"/>
        <end position="206"/>
    </location>
</feature>
<dbReference type="InterPro" id="IPR000073">
    <property type="entry name" value="AB_hydrolase_1"/>
</dbReference>
<feature type="transmembrane region" description="Helical" evidence="1">
    <location>
        <begin position="6"/>
        <end position="25"/>
    </location>
</feature>
<name>A0A7C1FW25_9CHLR</name>
<accession>A0A7C1FW25</accession>
<keyword evidence="1" id="KW-0812">Transmembrane</keyword>
<keyword evidence="1" id="KW-1133">Transmembrane helix</keyword>
<keyword evidence="3" id="KW-0378">Hydrolase</keyword>
<comment type="caution">
    <text evidence="3">The sequence shown here is derived from an EMBL/GenBank/DDBJ whole genome shotgun (WGS) entry which is preliminary data.</text>
</comment>
<evidence type="ECO:0000259" key="2">
    <source>
        <dbReference type="Pfam" id="PF00561"/>
    </source>
</evidence>
<protein>
    <submittedName>
        <fullName evidence="3">Alpha/beta hydrolase</fullName>
    </submittedName>
</protein>
<gene>
    <name evidence="3" type="ORF">ENQ20_15695</name>
</gene>
<sequence length="269" mass="29748">MNGLLRILVILLIAYAVFVLLIFLMQRRLLYLPSQTLPSSPQLARAGLRFWPADGNGYRGFVSAALSPWRNGVVIVFHGNAGAAWQRNYYVKALEPLGYRVLLAEYPGYGGRAGEPGEAALVADAQETLRRAYAEFGPPIYLWGESLGAAVVAAVAAQPSAPVAGLVLLTPWDSLTELAQRIYPFLPVRWLLLDRYDSVRNLEGVSIPVALVIAERDEVIPRSHSERLYAALTGPKQRWVLPNAGHNSWPVEPHHGWWREVMTFVSSAP</sequence>
<dbReference type="Gene3D" id="3.40.50.1820">
    <property type="entry name" value="alpha/beta hydrolase"/>
    <property type="match status" value="1"/>
</dbReference>
<evidence type="ECO:0000256" key="1">
    <source>
        <dbReference type="SAM" id="Phobius"/>
    </source>
</evidence>
<dbReference type="AlphaFoldDB" id="A0A7C1FW25"/>
<organism evidence="3">
    <name type="scientific">Caldilinea aerophila</name>
    <dbReference type="NCBI Taxonomy" id="133453"/>
    <lineage>
        <taxon>Bacteria</taxon>
        <taxon>Bacillati</taxon>
        <taxon>Chloroflexota</taxon>
        <taxon>Caldilineae</taxon>
        <taxon>Caldilineales</taxon>
        <taxon>Caldilineaceae</taxon>
        <taxon>Caldilinea</taxon>
    </lineage>
</organism>
<proteinExistence type="predicted"/>
<dbReference type="EMBL" id="DSMG01000165">
    <property type="protein sequence ID" value="HDX32911.1"/>
    <property type="molecule type" value="Genomic_DNA"/>
</dbReference>
<keyword evidence="1" id="KW-0472">Membrane</keyword>
<dbReference type="SUPFAM" id="SSF53474">
    <property type="entry name" value="alpha/beta-Hydrolases"/>
    <property type="match status" value="1"/>
</dbReference>
<dbReference type="GO" id="GO:0016787">
    <property type="term" value="F:hydrolase activity"/>
    <property type="evidence" value="ECO:0007669"/>
    <property type="project" value="UniProtKB-KW"/>
</dbReference>
<dbReference type="InterPro" id="IPR029058">
    <property type="entry name" value="AB_hydrolase_fold"/>
</dbReference>
<dbReference type="PANTHER" id="PTHR12277:SF79">
    <property type="entry name" value="XAA-PRO DIPEPTIDYL-PEPTIDASE-RELATED"/>
    <property type="match status" value="1"/>
</dbReference>
<dbReference type="Pfam" id="PF00561">
    <property type="entry name" value="Abhydrolase_1"/>
    <property type="match status" value="1"/>
</dbReference>
<reference evidence="3" key="1">
    <citation type="journal article" date="2020" name="mSystems">
        <title>Genome- and Community-Level Interaction Insights into Carbon Utilization and Element Cycling Functions of Hydrothermarchaeota in Hydrothermal Sediment.</title>
        <authorList>
            <person name="Zhou Z."/>
            <person name="Liu Y."/>
            <person name="Xu W."/>
            <person name="Pan J."/>
            <person name="Luo Z.H."/>
            <person name="Li M."/>
        </authorList>
    </citation>
    <scope>NUCLEOTIDE SEQUENCE [LARGE SCALE GENOMIC DNA]</scope>
    <source>
        <strain evidence="3">SpSt-289</strain>
    </source>
</reference>